<dbReference type="EMBL" id="JAATLI010000014">
    <property type="protein sequence ID" value="NJC20013.1"/>
    <property type="molecule type" value="Genomic_DNA"/>
</dbReference>
<reference evidence="1 2" key="1">
    <citation type="submission" date="2020-03" db="EMBL/GenBank/DDBJ databases">
        <title>Genomic Encyclopedia of Type Strains, Phase IV (KMG-IV): sequencing the most valuable type-strain genomes for metagenomic binning, comparative biology and taxonomic classification.</title>
        <authorList>
            <person name="Goeker M."/>
        </authorList>
    </citation>
    <scope>NUCLEOTIDE SEQUENCE [LARGE SCALE GENOMIC DNA]</scope>
    <source>
        <strain evidence="1 2">DSM 105722</strain>
    </source>
</reference>
<accession>A0A7X5YF35</accession>
<proteinExistence type="predicted"/>
<organism evidence="1 2">
    <name type="scientific">Butyricimonas paravirosa</name>
    <dbReference type="NCBI Taxonomy" id="1472417"/>
    <lineage>
        <taxon>Bacteria</taxon>
        <taxon>Pseudomonadati</taxon>
        <taxon>Bacteroidota</taxon>
        <taxon>Bacteroidia</taxon>
        <taxon>Bacteroidales</taxon>
        <taxon>Odoribacteraceae</taxon>
        <taxon>Butyricimonas</taxon>
    </lineage>
</organism>
<gene>
    <name evidence="1" type="ORF">GGR15_003656</name>
</gene>
<name>A0A7X5YF35_9BACT</name>
<evidence type="ECO:0000313" key="1">
    <source>
        <dbReference type="EMBL" id="NJC20013.1"/>
    </source>
</evidence>
<comment type="caution">
    <text evidence="1">The sequence shown here is derived from an EMBL/GenBank/DDBJ whole genome shotgun (WGS) entry which is preliminary data.</text>
</comment>
<protein>
    <submittedName>
        <fullName evidence="1">Uncharacterized protein</fullName>
    </submittedName>
</protein>
<sequence length="93" mass="10718">MPIVWHWWGGPIPYLLIKYCAEICLTSCSLAMQLKNSTELESIVDDIARKQVHYVPIDPGKLILLVLLSRGMCSWQKFGYINFACKMYAFCSR</sequence>
<evidence type="ECO:0000313" key="2">
    <source>
        <dbReference type="Proteomes" id="UP000576368"/>
    </source>
</evidence>
<dbReference type="AlphaFoldDB" id="A0A7X5YF35"/>
<dbReference type="Proteomes" id="UP000576368">
    <property type="component" value="Unassembled WGS sequence"/>
</dbReference>